<dbReference type="PROSITE" id="PS51343">
    <property type="entry name" value="PII_GLNB_DOM"/>
    <property type="match status" value="1"/>
</dbReference>
<dbReference type="GO" id="GO:0005829">
    <property type="term" value="C:cytosol"/>
    <property type="evidence" value="ECO:0007669"/>
    <property type="project" value="TreeGrafter"/>
</dbReference>
<gene>
    <name evidence="1" type="ORF">MNBD_DELTA01-6</name>
</gene>
<dbReference type="SUPFAM" id="SSF54913">
    <property type="entry name" value="GlnB-like"/>
    <property type="match status" value="1"/>
</dbReference>
<protein>
    <submittedName>
        <fullName evidence="1">Nitrogen regulatory protein P-II</fullName>
    </submittedName>
</protein>
<dbReference type="SMART" id="SM00938">
    <property type="entry name" value="P-II"/>
    <property type="match status" value="1"/>
</dbReference>
<dbReference type="GO" id="GO:0005524">
    <property type="term" value="F:ATP binding"/>
    <property type="evidence" value="ECO:0007669"/>
    <property type="project" value="TreeGrafter"/>
</dbReference>
<name>A0A3B0QXZ8_9ZZZZ</name>
<dbReference type="InterPro" id="IPR002187">
    <property type="entry name" value="N-reg_PII"/>
</dbReference>
<dbReference type="GO" id="GO:0030234">
    <property type="term" value="F:enzyme regulator activity"/>
    <property type="evidence" value="ECO:0007669"/>
    <property type="project" value="InterPro"/>
</dbReference>
<dbReference type="InterPro" id="IPR011322">
    <property type="entry name" value="N-reg_PII-like_a/b"/>
</dbReference>
<dbReference type="PRINTS" id="PR00340">
    <property type="entry name" value="PIIGLNB"/>
</dbReference>
<accession>A0A3B0QXZ8</accession>
<dbReference type="GO" id="GO:0006808">
    <property type="term" value="P:regulation of nitrogen utilization"/>
    <property type="evidence" value="ECO:0007669"/>
    <property type="project" value="InterPro"/>
</dbReference>
<dbReference type="PANTHER" id="PTHR30115">
    <property type="entry name" value="NITROGEN REGULATORY PROTEIN P-II"/>
    <property type="match status" value="1"/>
</dbReference>
<dbReference type="AlphaFoldDB" id="A0A3B0QXZ8"/>
<dbReference type="EMBL" id="UOEA01000078">
    <property type="protein sequence ID" value="VAV84979.1"/>
    <property type="molecule type" value="Genomic_DNA"/>
</dbReference>
<organism evidence="1">
    <name type="scientific">hydrothermal vent metagenome</name>
    <dbReference type="NCBI Taxonomy" id="652676"/>
    <lineage>
        <taxon>unclassified sequences</taxon>
        <taxon>metagenomes</taxon>
        <taxon>ecological metagenomes</taxon>
    </lineage>
</organism>
<evidence type="ECO:0000313" key="1">
    <source>
        <dbReference type="EMBL" id="VAV84979.1"/>
    </source>
</evidence>
<dbReference type="Gene3D" id="3.30.70.120">
    <property type="match status" value="1"/>
</dbReference>
<dbReference type="Pfam" id="PF00543">
    <property type="entry name" value="P-II"/>
    <property type="match status" value="1"/>
</dbReference>
<sequence length="113" mass="12546">MKEIRAYIKPHKRQEVALALHKVEGLTGMSIIDIRGFGRGWLQGEARTRAEDVLDLVPHVKIEVICSDQLVDKVISVIEKIAHTGLRGDGKIYVSSVEMAIRIETGERGDNAV</sequence>
<reference evidence="1" key="1">
    <citation type="submission" date="2018-06" db="EMBL/GenBank/DDBJ databases">
        <authorList>
            <person name="Zhirakovskaya E."/>
        </authorList>
    </citation>
    <scope>NUCLEOTIDE SEQUENCE</scope>
</reference>
<dbReference type="InterPro" id="IPR015867">
    <property type="entry name" value="N-reg_PII/ATP_PRibTrfase_C"/>
</dbReference>
<proteinExistence type="predicted"/>
<dbReference type="PANTHER" id="PTHR30115:SF11">
    <property type="entry name" value="NITROGEN REGULATORY PROTEIN P-II HOMOLOG"/>
    <property type="match status" value="1"/>
</dbReference>